<keyword evidence="3" id="KW-1185">Reference proteome</keyword>
<organism evidence="2 3">
    <name type="scientific">Ceratobasidium theobromae</name>
    <dbReference type="NCBI Taxonomy" id="1582974"/>
    <lineage>
        <taxon>Eukaryota</taxon>
        <taxon>Fungi</taxon>
        <taxon>Dikarya</taxon>
        <taxon>Basidiomycota</taxon>
        <taxon>Agaricomycotina</taxon>
        <taxon>Agaricomycetes</taxon>
        <taxon>Cantharellales</taxon>
        <taxon>Ceratobasidiaceae</taxon>
        <taxon>Ceratobasidium</taxon>
    </lineage>
</organism>
<dbReference type="EMBL" id="SSOP01000067">
    <property type="protein sequence ID" value="KAB5592364.1"/>
    <property type="molecule type" value="Genomic_DNA"/>
</dbReference>
<feature type="compositionally biased region" description="Acidic residues" evidence="1">
    <location>
        <begin position="143"/>
        <end position="152"/>
    </location>
</feature>
<feature type="compositionally biased region" description="Polar residues" evidence="1">
    <location>
        <begin position="265"/>
        <end position="274"/>
    </location>
</feature>
<evidence type="ECO:0000256" key="1">
    <source>
        <dbReference type="SAM" id="MobiDB-lite"/>
    </source>
</evidence>
<protein>
    <submittedName>
        <fullName evidence="2">Uncharacterized protein</fullName>
    </submittedName>
</protein>
<feature type="compositionally biased region" description="Basic and acidic residues" evidence="1">
    <location>
        <begin position="207"/>
        <end position="218"/>
    </location>
</feature>
<feature type="compositionally biased region" description="Low complexity" evidence="1">
    <location>
        <begin position="64"/>
        <end position="79"/>
    </location>
</feature>
<gene>
    <name evidence="2" type="ORF">CTheo_4188</name>
</gene>
<dbReference type="Proteomes" id="UP000383932">
    <property type="component" value="Unassembled WGS sequence"/>
</dbReference>
<comment type="caution">
    <text evidence="2">The sequence shown here is derived from an EMBL/GenBank/DDBJ whole genome shotgun (WGS) entry which is preliminary data.</text>
</comment>
<feature type="region of interest" description="Disordered" evidence="1">
    <location>
        <begin position="1"/>
        <end position="300"/>
    </location>
</feature>
<dbReference type="OrthoDB" id="5599613at2759"/>
<name>A0A5N5QL29_9AGAM</name>
<feature type="compositionally biased region" description="Polar residues" evidence="1">
    <location>
        <begin position="12"/>
        <end position="45"/>
    </location>
</feature>
<evidence type="ECO:0000313" key="3">
    <source>
        <dbReference type="Proteomes" id="UP000383932"/>
    </source>
</evidence>
<evidence type="ECO:0000313" key="2">
    <source>
        <dbReference type="EMBL" id="KAB5592364.1"/>
    </source>
</evidence>
<sequence>MPGRKKRIVKSEGSSQSSIANWLASGSNPTMGHSTGAVNRETQASRMRLVADSNPVRLKHTIFSGSSSLSSAPSEPSTPLRRSSRIRASATPAPIPAPSFAGRPTRVLMPQTPPRMPPGIKAPSPLRDKPRRSSPPCFWTADDYCDPSDTDEVPSSQKDDAEPAEEDIETLESIPIFHMSSPPTSLSSEEPPTPAITTPPLPLSPDSKARHIVAEIRAKARTTASFNSPPLKRSHSPLDDSDSDALPDADFFFGNKEPPSKRRASTTPSPQQQRRLAGKSKPKSPKITTAKPKPAHNPFAAIRRERALREKREESDGSYQGVIAAADAALLRDPDATFDEGCSQDAIAALDQLAESGFAAEAELVRKARITRGNSFWGAFGNGGEAASDLLVRFPQDIGPLLNTKKAKRIWNWIEERMNVQDYATVEHILDTNLVQIAFSDPQEHTVLDLDIQLTYFPVALSPSSSLPLSASRQALLLIQRLANSEAQDRVAIHVARSALRAGPPGDGVHIGHSILNSMQCEPNETSFVAPGRTQTCSRIWLCANLLKGLNRTKQIFPVLGVLCLLGLDPALDVMTRFDIAETAELWACKAETTEAQLDICSQLVNAFSELPIQQKRDMVLKVLRGTRPVGVVLCMWLATAFLDGEGMKDVNVRTYRSPPPLERIIEYAHTLHITPDTNYPDLLAAAQLLDIALWDVAALVEGERGEGRIVKYQPGVPVNSMVMDVIDKLAELHGRILDARAADLERTRTKAYLQTLQVRLGWDLIEAARSGQKKAKTIKEIWGKPKQVVV</sequence>
<proteinExistence type="predicted"/>
<dbReference type="AlphaFoldDB" id="A0A5N5QL29"/>
<reference evidence="2 3" key="1">
    <citation type="journal article" date="2019" name="Fungal Biol. Biotechnol.">
        <title>Draft genome sequence of fastidious pathogen Ceratobasidium theobromae, which causes vascular-streak dieback in Theobroma cacao.</title>
        <authorList>
            <person name="Ali S.S."/>
            <person name="Asman A."/>
            <person name="Shao J."/>
            <person name="Firmansyah A.P."/>
            <person name="Susilo A.W."/>
            <person name="Rosmana A."/>
            <person name="McMahon P."/>
            <person name="Junaid M."/>
            <person name="Guest D."/>
            <person name="Kheng T.Y."/>
            <person name="Meinhardt L.W."/>
            <person name="Bailey B.A."/>
        </authorList>
    </citation>
    <scope>NUCLEOTIDE SEQUENCE [LARGE SCALE GENOMIC DNA]</scope>
    <source>
        <strain evidence="2 3">CT2</strain>
    </source>
</reference>
<feature type="compositionally biased region" description="Low complexity" evidence="1">
    <location>
        <begin position="180"/>
        <end position="190"/>
    </location>
</feature>
<accession>A0A5N5QL29</accession>
<feature type="compositionally biased region" description="Pro residues" evidence="1">
    <location>
        <begin position="191"/>
        <end position="203"/>
    </location>
</feature>